<evidence type="ECO:0000313" key="3">
    <source>
        <dbReference type="Proteomes" id="UP000826195"/>
    </source>
</evidence>
<protein>
    <submittedName>
        <fullName evidence="2">Uncharacterized protein</fullName>
    </submittedName>
</protein>
<reference evidence="2 3" key="1">
    <citation type="journal article" date="2021" name="J. Hered.">
        <title>A chromosome-level genome assembly of the parasitoid wasp, Cotesia glomerata (Hymenoptera: Braconidae).</title>
        <authorList>
            <person name="Pinto B.J."/>
            <person name="Weis J.J."/>
            <person name="Gamble T."/>
            <person name="Ode P.J."/>
            <person name="Paul R."/>
            <person name="Zaspel J.M."/>
        </authorList>
    </citation>
    <scope>NUCLEOTIDE SEQUENCE [LARGE SCALE GENOMIC DNA]</scope>
    <source>
        <strain evidence="2">CgM1</strain>
    </source>
</reference>
<comment type="caution">
    <text evidence="2">The sequence shown here is derived from an EMBL/GenBank/DDBJ whole genome shotgun (WGS) entry which is preliminary data.</text>
</comment>
<name>A0AAV7J2Z1_COTGL</name>
<dbReference type="EMBL" id="JAHXZJ010000001">
    <property type="protein sequence ID" value="KAH0567015.1"/>
    <property type="molecule type" value="Genomic_DNA"/>
</dbReference>
<feature type="region of interest" description="Disordered" evidence="1">
    <location>
        <begin position="62"/>
        <end position="81"/>
    </location>
</feature>
<proteinExistence type="predicted"/>
<evidence type="ECO:0000313" key="2">
    <source>
        <dbReference type="EMBL" id="KAH0567015.1"/>
    </source>
</evidence>
<dbReference type="Proteomes" id="UP000826195">
    <property type="component" value="Unassembled WGS sequence"/>
</dbReference>
<evidence type="ECO:0000256" key="1">
    <source>
        <dbReference type="SAM" id="MobiDB-lite"/>
    </source>
</evidence>
<sequence>MNYNKINNSTSEISLNFNNSTSSKNNYFHPSSSNSKSTLNSLEIASDEDYNYYFLSLRPEFDENSANDDQKPILSSSSESNEFVSRKKQSISGLLKYCKKKTINRYYRIINWKPKKFHIFRSKSS</sequence>
<accession>A0AAV7J2Z1</accession>
<gene>
    <name evidence="2" type="ORF">KQX54_006066</name>
</gene>
<organism evidence="2 3">
    <name type="scientific">Cotesia glomerata</name>
    <name type="common">Lepidopteran parasitic wasp</name>
    <name type="synonym">Apanteles glomeratus</name>
    <dbReference type="NCBI Taxonomy" id="32391"/>
    <lineage>
        <taxon>Eukaryota</taxon>
        <taxon>Metazoa</taxon>
        <taxon>Ecdysozoa</taxon>
        <taxon>Arthropoda</taxon>
        <taxon>Hexapoda</taxon>
        <taxon>Insecta</taxon>
        <taxon>Pterygota</taxon>
        <taxon>Neoptera</taxon>
        <taxon>Endopterygota</taxon>
        <taxon>Hymenoptera</taxon>
        <taxon>Apocrita</taxon>
        <taxon>Ichneumonoidea</taxon>
        <taxon>Braconidae</taxon>
        <taxon>Microgastrinae</taxon>
        <taxon>Cotesia</taxon>
    </lineage>
</organism>
<dbReference type="AlphaFoldDB" id="A0AAV7J2Z1"/>
<keyword evidence="3" id="KW-1185">Reference proteome</keyword>